<dbReference type="Proteomes" id="UP000092124">
    <property type="component" value="Unassembled WGS sequence"/>
</dbReference>
<comment type="caution">
    <text evidence="1">The sequence shown here is derived from an EMBL/GenBank/DDBJ whole genome shotgun (WGS) entry which is preliminary data.</text>
</comment>
<organism evidence="1 2">
    <name type="scientific">Neotoma lepida</name>
    <name type="common">Desert woodrat</name>
    <dbReference type="NCBI Taxonomy" id="56216"/>
    <lineage>
        <taxon>Eukaryota</taxon>
        <taxon>Metazoa</taxon>
        <taxon>Chordata</taxon>
        <taxon>Craniata</taxon>
        <taxon>Vertebrata</taxon>
        <taxon>Euteleostomi</taxon>
        <taxon>Mammalia</taxon>
        <taxon>Eutheria</taxon>
        <taxon>Euarchontoglires</taxon>
        <taxon>Glires</taxon>
        <taxon>Rodentia</taxon>
        <taxon>Myomorpha</taxon>
        <taxon>Muroidea</taxon>
        <taxon>Cricetidae</taxon>
        <taxon>Neotominae</taxon>
        <taxon>Neotoma</taxon>
    </lineage>
</organism>
<name>A0A1A6HQF1_NEOLE</name>
<evidence type="ECO:0000313" key="2">
    <source>
        <dbReference type="Proteomes" id="UP000092124"/>
    </source>
</evidence>
<accession>A0A1A6HQF1</accession>
<gene>
    <name evidence="1" type="ORF">A6R68_21338</name>
</gene>
<protein>
    <submittedName>
        <fullName evidence="1">Uncharacterized protein</fullName>
    </submittedName>
</protein>
<proteinExistence type="predicted"/>
<feature type="non-terminal residue" evidence="1">
    <location>
        <position position="50"/>
    </location>
</feature>
<evidence type="ECO:0000313" key="1">
    <source>
        <dbReference type="EMBL" id="OBS80459.1"/>
    </source>
</evidence>
<keyword evidence="2" id="KW-1185">Reference proteome</keyword>
<dbReference type="EMBL" id="LZPO01017362">
    <property type="protein sequence ID" value="OBS80459.1"/>
    <property type="molecule type" value="Genomic_DNA"/>
</dbReference>
<reference evidence="1 2" key="1">
    <citation type="submission" date="2016-06" db="EMBL/GenBank/DDBJ databases">
        <title>The Draft Genome Sequence and Annotation of the Desert Woodrat Neotoma lepida.</title>
        <authorList>
            <person name="Campbell M."/>
            <person name="Oakeson K.F."/>
            <person name="Yandell M."/>
            <person name="Halpert J.R."/>
            <person name="Dearing D."/>
        </authorList>
    </citation>
    <scope>NUCLEOTIDE SEQUENCE [LARGE SCALE GENOMIC DNA]</scope>
    <source>
        <strain evidence="1">417</strain>
        <tissue evidence="1">Liver</tissue>
    </source>
</reference>
<dbReference type="AlphaFoldDB" id="A0A1A6HQF1"/>
<sequence>MVEKESSPNDLKEPCRKSHISADMSGNPFFVPAFLYVNIQGPVLDLLFKR</sequence>